<feature type="domain" description="Alpha-L-fucosidase C-terminal" evidence="8">
    <location>
        <begin position="393"/>
        <end position="473"/>
    </location>
</feature>
<dbReference type="SUPFAM" id="SSF51445">
    <property type="entry name" value="(Trans)glycosidases"/>
    <property type="match status" value="1"/>
</dbReference>
<comment type="similarity">
    <text evidence="2">Belongs to the glycosyl hydrolase 29 family.</text>
</comment>
<evidence type="ECO:0000259" key="7">
    <source>
        <dbReference type="Pfam" id="PF01120"/>
    </source>
</evidence>
<dbReference type="Pfam" id="PF01120">
    <property type="entry name" value="Alpha_L_fucos"/>
    <property type="match status" value="1"/>
</dbReference>
<feature type="domain" description="Glycoside hydrolase family 29 N-terminal" evidence="7">
    <location>
        <begin position="5"/>
        <end position="365"/>
    </location>
</feature>
<evidence type="ECO:0000256" key="1">
    <source>
        <dbReference type="ARBA" id="ARBA00004071"/>
    </source>
</evidence>
<comment type="function">
    <text evidence="1">Alpha-L-fucosidase is responsible for hydrolyzing the alpha-1,6-linked fucose joined to the reducing-end N-acetylglucosamine of the carbohydrate moieties of glycoproteins.</text>
</comment>
<dbReference type="InterPro" id="IPR031919">
    <property type="entry name" value="Fucosidase_C"/>
</dbReference>
<dbReference type="EC" id="3.2.1.51" evidence="3"/>
<dbReference type="KEGG" id="pfer:IRI77_14870"/>
<evidence type="ECO:0000256" key="6">
    <source>
        <dbReference type="ARBA" id="ARBA00023295"/>
    </source>
</evidence>
<name>A0A7S7NY98_PALFE</name>
<evidence type="ECO:0000313" key="10">
    <source>
        <dbReference type="Proteomes" id="UP000593892"/>
    </source>
</evidence>
<dbReference type="PANTHER" id="PTHR10030:SF37">
    <property type="entry name" value="ALPHA-L-FUCOSIDASE-RELATED"/>
    <property type="match status" value="1"/>
</dbReference>
<dbReference type="FunFam" id="3.20.20.80:FF:000158">
    <property type="entry name" value="Exported alpha-L-fucosidase"/>
    <property type="match status" value="1"/>
</dbReference>
<dbReference type="AlphaFoldDB" id="A0A7S7NY98"/>
<dbReference type="GO" id="GO:0006004">
    <property type="term" value="P:fucose metabolic process"/>
    <property type="evidence" value="ECO:0007669"/>
    <property type="project" value="InterPro"/>
</dbReference>
<dbReference type="InterPro" id="IPR016286">
    <property type="entry name" value="FUC_metazoa-typ"/>
</dbReference>
<dbReference type="PRINTS" id="PR00741">
    <property type="entry name" value="GLHYDRLASE29"/>
</dbReference>
<keyword evidence="5" id="KW-0378">Hydrolase</keyword>
<sequence>MKRVDSVIAKGPYQANWASLEKFQVPAWYADAKFGIFIHWGVYSVPGFGNEWYPREMYLQDGKSKIFQQHVQKYGPQSKFGYKDFIPMFKAEKYDPQAWATLFKKSGARFVMPVAEHHDGFQMYGSDLSDWNAAKMGPKRDVVGDLAKEVRKQGMHFTASSHRAEHWWFFDGGMKFDSDVKDPKNLGLYGPAQPKRLPGAKQDNQPSEAHMKDWLARTTELVDKYQPEVIWFDWWIEEPAWQPYLQKFAAFYYNRGVEWKKGVAINYKNKSFPDKAAVLDIERGKLDATRPYVWQTDTSIGLKSWGYIDGEEFRTPDSLVDDIVDIVSKNGLLLLNIGPRPDGTIPDEAKNILLSIGKWLDTNGEAIYGTRPYKVFGEGPTQVLTGGFTDRKQKPFTGEDIRFTTKGSTLYAIALEWPGKTMTVKTIGADQKIKSVSLLGSNAKLKWSQTPQGLKVEMPDQKPGDFAFALKIQ</sequence>
<dbReference type="InterPro" id="IPR013780">
    <property type="entry name" value="Glyco_hydro_b"/>
</dbReference>
<dbReference type="Gene3D" id="3.20.20.80">
    <property type="entry name" value="Glycosidases"/>
    <property type="match status" value="1"/>
</dbReference>
<dbReference type="GO" id="GO:0016139">
    <property type="term" value="P:glycoside catabolic process"/>
    <property type="evidence" value="ECO:0007669"/>
    <property type="project" value="TreeGrafter"/>
</dbReference>
<dbReference type="Proteomes" id="UP000593892">
    <property type="component" value="Chromosome"/>
</dbReference>
<dbReference type="Pfam" id="PF16757">
    <property type="entry name" value="Fucosidase_C"/>
    <property type="match status" value="1"/>
</dbReference>
<organism evidence="9 10">
    <name type="scientific">Paludibaculum fermentans</name>
    <dbReference type="NCBI Taxonomy" id="1473598"/>
    <lineage>
        <taxon>Bacteria</taxon>
        <taxon>Pseudomonadati</taxon>
        <taxon>Acidobacteriota</taxon>
        <taxon>Terriglobia</taxon>
        <taxon>Bryobacterales</taxon>
        <taxon>Bryobacteraceae</taxon>
        <taxon>Paludibaculum</taxon>
    </lineage>
</organism>
<keyword evidence="10" id="KW-1185">Reference proteome</keyword>
<dbReference type="PIRSF" id="PIRSF001092">
    <property type="entry name" value="Alpha-L-fucosidase"/>
    <property type="match status" value="1"/>
</dbReference>
<dbReference type="PANTHER" id="PTHR10030">
    <property type="entry name" value="ALPHA-L-FUCOSIDASE"/>
    <property type="match status" value="1"/>
</dbReference>
<dbReference type="GO" id="GO:0005764">
    <property type="term" value="C:lysosome"/>
    <property type="evidence" value="ECO:0007669"/>
    <property type="project" value="TreeGrafter"/>
</dbReference>
<dbReference type="GO" id="GO:0004560">
    <property type="term" value="F:alpha-L-fucosidase activity"/>
    <property type="evidence" value="ECO:0007669"/>
    <property type="project" value="InterPro"/>
</dbReference>
<evidence type="ECO:0000259" key="8">
    <source>
        <dbReference type="Pfam" id="PF16757"/>
    </source>
</evidence>
<proteinExistence type="inferred from homology"/>
<dbReference type="InterPro" id="IPR057739">
    <property type="entry name" value="Glyco_hydro_29_N"/>
</dbReference>
<dbReference type="SMART" id="SM00812">
    <property type="entry name" value="Alpha_L_fucos"/>
    <property type="match status" value="1"/>
</dbReference>
<evidence type="ECO:0000256" key="3">
    <source>
        <dbReference type="ARBA" id="ARBA00012662"/>
    </source>
</evidence>
<accession>A0A7S7NY98</accession>
<evidence type="ECO:0000256" key="5">
    <source>
        <dbReference type="ARBA" id="ARBA00022801"/>
    </source>
</evidence>
<reference evidence="9 10" key="1">
    <citation type="submission" date="2020-10" db="EMBL/GenBank/DDBJ databases">
        <title>Complete genome sequence of Paludibaculum fermentans P105T, a facultatively anaerobic acidobacterium capable of dissimilatory Fe(III) reduction.</title>
        <authorList>
            <person name="Dedysh S.N."/>
            <person name="Beletsky A.V."/>
            <person name="Kulichevskaya I.S."/>
            <person name="Mardanov A.V."/>
            <person name="Ravin N.V."/>
        </authorList>
    </citation>
    <scope>NUCLEOTIDE SEQUENCE [LARGE SCALE GENOMIC DNA]</scope>
    <source>
        <strain evidence="9 10">P105</strain>
    </source>
</reference>
<dbReference type="EMBL" id="CP063849">
    <property type="protein sequence ID" value="QOY92013.1"/>
    <property type="molecule type" value="Genomic_DNA"/>
</dbReference>
<protein>
    <recommendedName>
        <fullName evidence="3">alpha-L-fucosidase</fullName>
        <ecNumber evidence="3">3.2.1.51</ecNumber>
    </recommendedName>
</protein>
<keyword evidence="4" id="KW-0732">Signal</keyword>
<evidence type="ECO:0000256" key="2">
    <source>
        <dbReference type="ARBA" id="ARBA00007951"/>
    </source>
</evidence>
<dbReference type="InterPro" id="IPR000933">
    <property type="entry name" value="Glyco_hydro_29"/>
</dbReference>
<evidence type="ECO:0000256" key="4">
    <source>
        <dbReference type="ARBA" id="ARBA00022729"/>
    </source>
</evidence>
<keyword evidence="6" id="KW-0326">Glycosidase</keyword>
<evidence type="ECO:0000313" key="9">
    <source>
        <dbReference type="EMBL" id="QOY92013.1"/>
    </source>
</evidence>
<gene>
    <name evidence="9" type="ORF">IRI77_14870</name>
</gene>
<dbReference type="Gene3D" id="2.60.40.1180">
    <property type="entry name" value="Golgi alpha-mannosidase II"/>
    <property type="match status" value="1"/>
</dbReference>
<dbReference type="InterPro" id="IPR017853">
    <property type="entry name" value="GH"/>
</dbReference>